<name>Q98PD2_RHILO</name>
<dbReference type="Gene3D" id="3.30.70.270">
    <property type="match status" value="1"/>
</dbReference>
<dbReference type="InterPro" id="IPR000160">
    <property type="entry name" value="GGDEF_dom"/>
</dbReference>
<reference evidence="7 8" key="1">
    <citation type="journal article" date="2000" name="DNA Res.">
        <title>Complete genome structure of the nitrogen-fixing symbiotic bacterium Mesorhizobium loti.</title>
        <authorList>
            <person name="Kaneko T."/>
            <person name="Nakamura Y."/>
            <person name="Sato S."/>
            <person name="Asamizu E."/>
            <person name="Kato T."/>
            <person name="Sasamoto S."/>
            <person name="Watanabe A."/>
            <person name="Idesawa K."/>
            <person name="Ishikawa A."/>
            <person name="Kawashima K."/>
            <person name="Kimura T."/>
            <person name="Kishida Y."/>
            <person name="Kiyokawa C."/>
            <person name="Kohara M."/>
            <person name="Matsumoto M."/>
            <person name="Matsuno A."/>
            <person name="Mochizuki Y."/>
            <person name="Nakayama S."/>
            <person name="Nakazaki N."/>
            <person name="Shimpo S."/>
            <person name="Sugimoto M."/>
            <person name="Takeuchi C."/>
            <person name="Yamada M."/>
            <person name="Tabata S."/>
        </authorList>
    </citation>
    <scope>NUCLEOTIDE SEQUENCE [LARGE SCALE GENOMIC DNA]</scope>
    <source>
        <strain evidence="8">LMG 29417 / CECT 9101 / MAFF 303099</strain>
        <plasmid evidence="7 8">pMLb</plasmid>
    </source>
</reference>
<feature type="modified residue" description="4-aspartylphosphate" evidence="3">
    <location>
        <position position="88"/>
    </location>
</feature>
<geneLocation type="plasmid" evidence="7 8">
    <name>pMLb</name>
</geneLocation>
<dbReference type="AlphaFoldDB" id="Q98PD2"/>
<dbReference type="PANTHER" id="PTHR45138">
    <property type="entry name" value="REGULATORY COMPONENTS OF SENSORY TRANSDUCTION SYSTEM"/>
    <property type="match status" value="1"/>
</dbReference>
<evidence type="ECO:0000256" key="2">
    <source>
        <dbReference type="ARBA" id="ARBA00034247"/>
    </source>
</evidence>
<dbReference type="InterPro" id="IPR043128">
    <property type="entry name" value="Rev_trsase/Diguanyl_cyclase"/>
</dbReference>
<comment type="catalytic activity">
    <reaction evidence="2">
        <text>2 GTP = 3',3'-c-di-GMP + 2 diphosphate</text>
        <dbReference type="Rhea" id="RHEA:24898"/>
        <dbReference type="ChEBI" id="CHEBI:33019"/>
        <dbReference type="ChEBI" id="CHEBI:37565"/>
        <dbReference type="ChEBI" id="CHEBI:58805"/>
        <dbReference type="EC" id="2.7.7.65"/>
    </reaction>
</comment>
<dbReference type="PANTHER" id="PTHR45138:SF9">
    <property type="entry name" value="DIGUANYLATE CYCLASE DGCM-RELATED"/>
    <property type="match status" value="1"/>
</dbReference>
<feature type="region of interest" description="Disordered" evidence="4">
    <location>
        <begin position="1"/>
        <end position="28"/>
    </location>
</feature>
<dbReference type="NCBIfam" id="TIGR00254">
    <property type="entry name" value="GGDEF"/>
    <property type="match status" value="1"/>
</dbReference>
<feature type="domain" description="Response regulatory" evidence="5">
    <location>
        <begin position="38"/>
        <end position="155"/>
    </location>
</feature>
<dbReference type="EMBL" id="AP003017">
    <property type="protein sequence ID" value="BAB54723.1"/>
    <property type="molecule type" value="Genomic_DNA"/>
</dbReference>
<evidence type="ECO:0000259" key="6">
    <source>
        <dbReference type="PROSITE" id="PS50887"/>
    </source>
</evidence>
<dbReference type="InterPro" id="IPR050469">
    <property type="entry name" value="Diguanylate_Cyclase"/>
</dbReference>
<dbReference type="InterPro" id="IPR029787">
    <property type="entry name" value="Nucleotide_cyclase"/>
</dbReference>
<dbReference type="HOGENOM" id="CLU_000445_11_28_5"/>
<dbReference type="SMART" id="SM00267">
    <property type="entry name" value="GGDEF"/>
    <property type="match status" value="1"/>
</dbReference>
<dbReference type="SMART" id="SM00448">
    <property type="entry name" value="REC"/>
    <property type="match status" value="1"/>
</dbReference>
<dbReference type="KEGG" id="mlo:mll9509"/>
<evidence type="ECO:0000313" key="7">
    <source>
        <dbReference type="EMBL" id="BAB54723.1"/>
    </source>
</evidence>
<gene>
    <name evidence="7" type="ordered locus">mll9509</name>
</gene>
<evidence type="ECO:0000256" key="3">
    <source>
        <dbReference type="PROSITE-ProRule" id="PRU00169"/>
    </source>
</evidence>
<feature type="domain" description="GGDEF" evidence="6">
    <location>
        <begin position="219"/>
        <end position="352"/>
    </location>
</feature>
<evidence type="ECO:0000259" key="5">
    <source>
        <dbReference type="PROSITE" id="PS50110"/>
    </source>
</evidence>
<dbReference type="GO" id="GO:0052621">
    <property type="term" value="F:diguanylate cyclase activity"/>
    <property type="evidence" value="ECO:0007669"/>
    <property type="project" value="UniProtKB-EC"/>
</dbReference>
<sequence>MRSAHVLSKPASAPHERARPMTQEPELVPPLADNYSSMVLLIDDQIMVCEAVRRALANEPDISLHFCTDPLRAMTVADEVKPTVILQDLVMPGVDGLHLVREYRKHASTRAVPVIVLSSKEDPATKGVAFAAGANDYLVKLPDRIELIARIRYHTRAYLDHVQRDAAYRALRESQRQLISANLELERLTRIDGLTGLGNRRYFDEYLAAEWKRAFRAQSPLSLLMIDADNFKRYNDTYGHMAGDEVLKQIARVIHSGSGRSTDLAARYGGEEFVIVLVDTLLEESSAIAEQLVQGVRELNIPHGPDRVTISVGVATTVPNENETPNDFVNAADLALFRAKSEGRNRVALHLSRS</sequence>
<dbReference type="Proteomes" id="UP000000552">
    <property type="component" value="Plasmid pMLb"/>
</dbReference>
<dbReference type="GO" id="GO:1902201">
    <property type="term" value="P:negative regulation of bacterial-type flagellum-dependent cell motility"/>
    <property type="evidence" value="ECO:0007669"/>
    <property type="project" value="TreeGrafter"/>
</dbReference>
<dbReference type="SUPFAM" id="SSF55073">
    <property type="entry name" value="Nucleotide cyclase"/>
    <property type="match status" value="1"/>
</dbReference>
<dbReference type="GO" id="GO:0005886">
    <property type="term" value="C:plasma membrane"/>
    <property type="evidence" value="ECO:0007669"/>
    <property type="project" value="TreeGrafter"/>
</dbReference>
<dbReference type="InterPro" id="IPR011006">
    <property type="entry name" value="CheY-like_superfamily"/>
</dbReference>
<dbReference type="PROSITE" id="PS50887">
    <property type="entry name" value="GGDEF"/>
    <property type="match status" value="1"/>
</dbReference>
<dbReference type="CDD" id="cd01949">
    <property type="entry name" value="GGDEF"/>
    <property type="match status" value="1"/>
</dbReference>
<dbReference type="InterPro" id="IPR001789">
    <property type="entry name" value="Sig_transdc_resp-reg_receiver"/>
</dbReference>
<dbReference type="eggNOG" id="COG3706">
    <property type="taxonomic scope" value="Bacteria"/>
</dbReference>
<organism evidence="7 8">
    <name type="scientific">Mesorhizobium japonicum (strain LMG 29417 / CECT 9101 / MAFF 303099)</name>
    <name type="common">Mesorhizobium loti (strain MAFF 303099)</name>
    <dbReference type="NCBI Taxonomy" id="266835"/>
    <lineage>
        <taxon>Bacteria</taxon>
        <taxon>Pseudomonadati</taxon>
        <taxon>Pseudomonadota</taxon>
        <taxon>Alphaproteobacteria</taxon>
        <taxon>Hyphomicrobiales</taxon>
        <taxon>Phyllobacteriaceae</taxon>
        <taxon>Mesorhizobium</taxon>
    </lineage>
</organism>
<keyword evidence="7" id="KW-0614">Plasmid</keyword>
<dbReference type="Pfam" id="PF00990">
    <property type="entry name" value="GGDEF"/>
    <property type="match status" value="1"/>
</dbReference>
<dbReference type="FunFam" id="3.30.70.270:FF:000001">
    <property type="entry name" value="Diguanylate cyclase domain protein"/>
    <property type="match status" value="1"/>
</dbReference>
<proteinExistence type="predicted"/>
<dbReference type="GO" id="GO:0000160">
    <property type="term" value="P:phosphorelay signal transduction system"/>
    <property type="evidence" value="ECO:0007669"/>
    <property type="project" value="InterPro"/>
</dbReference>
<evidence type="ECO:0000256" key="1">
    <source>
        <dbReference type="ARBA" id="ARBA00012528"/>
    </source>
</evidence>
<dbReference type="Gene3D" id="3.40.50.2300">
    <property type="match status" value="1"/>
</dbReference>
<dbReference type="SUPFAM" id="SSF52172">
    <property type="entry name" value="CheY-like"/>
    <property type="match status" value="1"/>
</dbReference>
<evidence type="ECO:0000256" key="4">
    <source>
        <dbReference type="SAM" id="MobiDB-lite"/>
    </source>
</evidence>
<dbReference type="EC" id="2.7.7.65" evidence="1"/>
<dbReference type="SMR" id="Q98PD2"/>
<dbReference type="Pfam" id="PF00072">
    <property type="entry name" value="Response_reg"/>
    <property type="match status" value="1"/>
</dbReference>
<dbReference type="GO" id="GO:0043709">
    <property type="term" value="P:cell adhesion involved in single-species biofilm formation"/>
    <property type="evidence" value="ECO:0007669"/>
    <property type="project" value="TreeGrafter"/>
</dbReference>
<protein>
    <recommendedName>
        <fullName evidence="1">diguanylate cyclase</fullName>
        <ecNumber evidence="1">2.7.7.65</ecNumber>
    </recommendedName>
</protein>
<keyword evidence="3" id="KW-0597">Phosphoprotein</keyword>
<dbReference type="PROSITE" id="PS50110">
    <property type="entry name" value="RESPONSE_REGULATORY"/>
    <property type="match status" value="1"/>
</dbReference>
<evidence type="ECO:0000313" key="8">
    <source>
        <dbReference type="Proteomes" id="UP000000552"/>
    </source>
</evidence>
<accession>Q98PD2</accession>